<comment type="catalytic activity">
    <reaction evidence="5">
        <text>[(1-&gt;4)-N-acetyl-beta-D-glucosaminyl](n) + n H2O = chitosan + n acetate</text>
        <dbReference type="Rhea" id="RHEA:10464"/>
        <dbReference type="Rhea" id="RHEA-COMP:9593"/>
        <dbReference type="Rhea" id="RHEA-COMP:9597"/>
        <dbReference type="ChEBI" id="CHEBI:15377"/>
        <dbReference type="ChEBI" id="CHEBI:17029"/>
        <dbReference type="ChEBI" id="CHEBI:30089"/>
        <dbReference type="ChEBI" id="CHEBI:57704"/>
        <dbReference type="EC" id="3.5.1.41"/>
    </reaction>
    <physiologicalReaction direction="left-to-right" evidence="5">
        <dbReference type="Rhea" id="RHEA:10465"/>
    </physiologicalReaction>
</comment>
<keyword evidence="3" id="KW-0170">Cobalt</keyword>
<dbReference type="SUPFAM" id="SSF88713">
    <property type="entry name" value="Glycoside hydrolase/deacetylase"/>
    <property type="match status" value="1"/>
</dbReference>
<feature type="transmembrane region" description="Helical" evidence="6">
    <location>
        <begin position="6"/>
        <end position="23"/>
    </location>
</feature>
<dbReference type="GO" id="GO:0006032">
    <property type="term" value="P:chitin catabolic process"/>
    <property type="evidence" value="ECO:0007669"/>
    <property type="project" value="UniProtKB-KW"/>
</dbReference>
<sequence>MLLTTLLIFILLLLLIYIIYYPPKPLFDFMQHRHPDVLFQLPLPANQRIVALTIDDSPSAYTSTLLSSLAKYNAKATFFIIGDQVPGYSSLLQRMHDEGHEVGNHAWSDEKSILRPLSQLEEQIKAVEALLPLNKNGMKYFRPGGGFFRTKMVERVKELGYKMVLGCIYPHDPMVWSARVNARHVLSMVRPGGIIILHDRRGHSAPQLELILKGLKERGWEIVSLGGLLEVFERVGKGEEN</sequence>
<dbReference type="GO" id="GO:0009272">
    <property type="term" value="P:fungal-type cell wall biogenesis"/>
    <property type="evidence" value="ECO:0007669"/>
    <property type="project" value="UniProtKB-ARBA"/>
</dbReference>
<keyword evidence="2" id="KW-0624">Polysaccharide degradation</keyword>
<evidence type="ECO:0000313" key="8">
    <source>
        <dbReference type="EMBL" id="KAF4631540.1"/>
    </source>
</evidence>
<keyword evidence="9" id="KW-1185">Reference proteome</keyword>
<keyword evidence="6" id="KW-0812">Transmembrane</keyword>
<evidence type="ECO:0000256" key="3">
    <source>
        <dbReference type="ARBA" id="ARBA00023285"/>
    </source>
</evidence>
<evidence type="ECO:0000256" key="6">
    <source>
        <dbReference type="SAM" id="Phobius"/>
    </source>
</evidence>
<dbReference type="PROSITE" id="PS51677">
    <property type="entry name" value="NODB"/>
    <property type="match status" value="1"/>
</dbReference>
<dbReference type="Pfam" id="PF01522">
    <property type="entry name" value="Polysacc_deac_1"/>
    <property type="match status" value="1"/>
</dbReference>
<keyword evidence="6" id="KW-1133">Transmembrane helix</keyword>
<dbReference type="InterPro" id="IPR050248">
    <property type="entry name" value="Polysacc_deacetylase_ArnD"/>
</dbReference>
<comment type="caution">
    <text evidence="8">The sequence shown here is derived from an EMBL/GenBank/DDBJ whole genome shotgun (WGS) entry which is preliminary data.</text>
</comment>
<keyword evidence="2" id="KW-0119">Carbohydrate metabolism</keyword>
<evidence type="ECO:0000256" key="4">
    <source>
        <dbReference type="ARBA" id="ARBA00024056"/>
    </source>
</evidence>
<dbReference type="EC" id="3.5.1.41" evidence="4"/>
<dbReference type="Gene3D" id="3.20.20.370">
    <property type="entry name" value="Glycoside hydrolase/deacetylase"/>
    <property type="match status" value="1"/>
</dbReference>
<reference evidence="8 9" key="1">
    <citation type="submission" date="2020-03" db="EMBL/GenBank/DDBJ databases">
        <title>Draft Genome Sequence of Cudoniella acicularis.</title>
        <authorList>
            <person name="Buettner E."/>
            <person name="Kellner H."/>
        </authorList>
    </citation>
    <scope>NUCLEOTIDE SEQUENCE [LARGE SCALE GENOMIC DNA]</scope>
    <source>
        <strain evidence="8 9">DSM 108380</strain>
    </source>
</reference>
<proteinExistence type="predicted"/>
<dbReference type="GO" id="GO:0004099">
    <property type="term" value="F:chitin deacetylase activity"/>
    <property type="evidence" value="ECO:0007669"/>
    <property type="project" value="UniProtKB-EC"/>
</dbReference>
<evidence type="ECO:0000256" key="1">
    <source>
        <dbReference type="ARBA" id="ARBA00001941"/>
    </source>
</evidence>
<organism evidence="8 9">
    <name type="scientific">Cudoniella acicularis</name>
    <dbReference type="NCBI Taxonomy" id="354080"/>
    <lineage>
        <taxon>Eukaryota</taxon>
        <taxon>Fungi</taxon>
        <taxon>Dikarya</taxon>
        <taxon>Ascomycota</taxon>
        <taxon>Pezizomycotina</taxon>
        <taxon>Leotiomycetes</taxon>
        <taxon>Helotiales</taxon>
        <taxon>Tricladiaceae</taxon>
        <taxon>Cudoniella</taxon>
    </lineage>
</organism>
<accession>A0A8H4RMD7</accession>
<gene>
    <name evidence="8" type="ORF">G7Y89_g6599</name>
</gene>
<evidence type="ECO:0000256" key="2">
    <source>
        <dbReference type="ARBA" id="ARBA00023024"/>
    </source>
</evidence>
<dbReference type="PANTHER" id="PTHR10587">
    <property type="entry name" value="GLYCOSYL TRANSFERASE-RELATED"/>
    <property type="match status" value="1"/>
</dbReference>
<evidence type="ECO:0000259" key="7">
    <source>
        <dbReference type="PROSITE" id="PS51677"/>
    </source>
</evidence>
<name>A0A8H4RMD7_9HELO</name>
<feature type="domain" description="NodB homology" evidence="7">
    <location>
        <begin position="48"/>
        <end position="223"/>
    </location>
</feature>
<dbReference type="GO" id="GO:0005975">
    <property type="term" value="P:carbohydrate metabolic process"/>
    <property type="evidence" value="ECO:0007669"/>
    <property type="project" value="InterPro"/>
</dbReference>
<keyword evidence="2" id="KW-0146">Chitin degradation</keyword>
<dbReference type="OrthoDB" id="407355at2759"/>
<evidence type="ECO:0000256" key="5">
    <source>
        <dbReference type="ARBA" id="ARBA00048494"/>
    </source>
</evidence>
<dbReference type="InterPro" id="IPR011330">
    <property type="entry name" value="Glyco_hydro/deAcase_b/a-brl"/>
</dbReference>
<keyword evidence="6" id="KW-0472">Membrane</keyword>
<dbReference type="PANTHER" id="PTHR10587:SF137">
    <property type="entry name" value="4-DEOXY-4-FORMAMIDO-L-ARABINOSE-PHOSPHOUNDECAPRENOL DEFORMYLASE ARND-RELATED"/>
    <property type="match status" value="1"/>
</dbReference>
<dbReference type="InterPro" id="IPR002509">
    <property type="entry name" value="NODB_dom"/>
</dbReference>
<protein>
    <recommendedName>
        <fullName evidence="4">chitin deacetylase</fullName>
        <ecNumber evidence="4">3.5.1.41</ecNumber>
    </recommendedName>
</protein>
<dbReference type="Proteomes" id="UP000566819">
    <property type="component" value="Unassembled WGS sequence"/>
</dbReference>
<dbReference type="AlphaFoldDB" id="A0A8H4RMD7"/>
<dbReference type="EMBL" id="JAAMPI010000434">
    <property type="protein sequence ID" value="KAF4631540.1"/>
    <property type="molecule type" value="Genomic_DNA"/>
</dbReference>
<evidence type="ECO:0000313" key="9">
    <source>
        <dbReference type="Proteomes" id="UP000566819"/>
    </source>
</evidence>
<comment type="cofactor">
    <cofactor evidence="1">
        <name>Co(2+)</name>
        <dbReference type="ChEBI" id="CHEBI:48828"/>
    </cofactor>
</comment>